<dbReference type="Pfam" id="PF25531">
    <property type="entry name" value="GYF_ATXR3"/>
    <property type="match status" value="2"/>
</dbReference>
<dbReference type="Pfam" id="PF00856">
    <property type="entry name" value="SET"/>
    <property type="match status" value="1"/>
</dbReference>
<dbReference type="PROSITE" id="PS50280">
    <property type="entry name" value="SET"/>
    <property type="match status" value="1"/>
</dbReference>
<reference evidence="3 4" key="1">
    <citation type="journal article" date="2019" name="Plant Biotechnol. J.">
        <title>The red bayberry genome and genetic basis of sex determination.</title>
        <authorList>
            <person name="Jia H.M."/>
            <person name="Jia H.J."/>
            <person name="Cai Q.L."/>
            <person name="Wang Y."/>
            <person name="Zhao H.B."/>
            <person name="Yang W.F."/>
            <person name="Wang G.Y."/>
            <person name="Li Y.H."/>
            <person name="Zhan D.L."/>
            <person name="Shen Y.T."/>
            <person name="Niu Q.F."/>
            <person name="Chang L."/>
            <person name="Qiu J."/>
            <person name="Zhao L."/>
            <person name="Xie H.B."/>
            <person name="Fu W.Y."/>
            <person name="Jin J."/>
            <person name="Li X.W."/>
            <person name="Jiao Y."/>
            <person name="Zhou C.C."/>
            <person name="Tu T."/>
            <person name="Chai C.Y."/>
            <person name="Gao J.L."/>
            <person name="Fan L.J."/>
            <person name="van de Weg E."/>
            <person name="Wang J.Y."/>
            <person name="Gao Z.S."/>
        </authorList>
    </citation>
    <scope>NUCLEOTIDE SEQUENCE [LARGE SCALE GENOMIC DNA]</scope>
    <source>
        <tissue evidence="3">Leaves</tissue>
    </source>
</reference>
<feature type="compositionally biased region" description="Basic and acidic residues" evidence="1">
    <location>
        <begin position="211"/>
        <end position="224"/>
    </location>
</feature>
<dbReference type="InterPro" id="IPR032675">
    <property type="entry name" value="LRR_dom_sf"/>
</dbReference>
<feature type="region of interest" description="Disordered" evidence="1">
    <location>
        <begin position="211"/>
        <end position="261"/>
    </location>
</feature>
<feature type="compositionally biased region" description="Basic and acidic residues" evidence="1">
    <location>
        <begin position="546"/>
        <end position="559"/>
    </location>
</feature>
<dbReference type="InterPro" id="IPR001214">
    <property type="entry name" value="SET_dom"/>
</dbReference>
<feature type="domain" description="SET" evidence="2">
    <location>
        <begin position="1812"/>
        <end position="1951"/>
    </location>
</feature>
<name>A0A6A1VBH7_9ROSI</name>
<feature type="compositionally biased region" description="Basic and acidic residues" evidence="1">
    <location>
        <begin position="511"/>
        <end position="538"/>
    </location>
</feature>
<evidence type="ECO:0000259" key="2">
    <source>
        <dbReference type="PROSITE" id="PS50280"/>
    </source>
</evidence>
<evidence type="ECO:0000313" key="3">
    <source>
        <dbReference type="EMBL" id="KAB1210114.1"/>
    </source>
</evidence>
<dbReference type="Gene3D" id="3.80.10.10">
    <property type="entry name" value="Ribonuclease Inhibitor"/>
    <property type="match status" value="1"/>
</dbReference>
<feature type="region of interest" description="Disordered" evidence="1">
    <location>
        <begin position="19"/>
        <end position="111"/>
    </location>
</feature>
<feature type="compositionally biased region" description="Basic and acidic residues" evidence="1">
    <location>
        <begin position="947"/>
        <end position="958"/>
    </location>
</feature>
<dbReference type="PANTHER" id="PTHR46655:SF1">
    <property type="entry name" value="HISTONE-LYSINE N-METHYLTRANSFERASE ATXR3"/>
    <property type="match status" value="1"/>
</dbReference>
<dbReference type="InterPro" id="IPR057851">
    <property type="entry name" value="ATXR3_GYF"/>
</dbReference>
<dbReference type="SMART" id="SM00317">
    <property type="entry name" value="SET"/>
    <property type="match status" value="1"/>
</dbReference>
<dbReference type="PANTHER" id="PTHR46655">
    <property type="entry name" value="HISTONE-LYSINE N-METHYLTRANSFERASE ATXR3"/>
    <property type="match status" value="1"/>
</dbReference>
<feature type="region of interest" description="Disordered" evidence="1">
    <location>
        <begin position="1068"/>
        <end position="1094"/>
    </location>
</feature>
<evidence type="ECO:0000256" key="1">
    <source>
        <dbReference type="SAM" id="MobiDB-lite"/>
    </source>
</evidence>
<feature type="compositionally biased region" description="Basic and acidic residues" evidence="1">
    <location>
        <begin position="1590"/>
        <end position="1602"/>
    </location>
</feature>
<accession>A0A6A1VBH7</accession>
<dbReference type="InterPro" id="IPR046341">
    <property type="entry name" value="SET_dom_sf"/>
</dbReference>
<feature type="compositionally biased region" description="Basic and acidic residues" evidence="1">
    <location>
        <begin position="61"/>
        <end position="75"/>
    </location>
</feature>
<feature type="compositionally biased region" description="Basic and acidic residues" evidence="1">
    <location>
        <begin position="324"/>
        <end position="347"/>
    </location>
</feature>
<dbReference type="CDD" id="cd10531">
    <property type="entry name" value="SET_SETD2-like"/>
    <property type="match status" value="1"/>
</dbReference>
<feature type="compositionally biased region" description="Basic and acidic residues" evidence="1">
    <location>
        <begin position="84"/>
        <end position="101"/>
    </location>
</feature>
<dbReference type="OrthoDB" id="308383at2759"/>
<gene>
    <name evidence="3" type="ORF">CJ030_MR6G022726</name>
</gene>
<comment type="caution">
    <text evidence="3">The sequence shown here is derived from an EMBL/GenBank/DDBJ whole genome shotgun (WGS) entry which is preliminary data.</text>
</comment>
<keyword evidence="3" id="KW-0808">Transferase</keyword>
<dbReference type="GO" id="GO:0032259">
    <property type="term" value="P:methylation"/>
    <property type="evidence" value="ECO:0007669"/>
    <property type="project" value="UniProtKB-KW"/>
</dbReference>
<feature type="compositionally biased region" description="Low complexity" evidence="1">
    <location>
        <begin position="959"/>
        <end position="969"/>
    </location>
</feature>
<feature type="compositionally biased region" description="Basic and acidic residues" evidence="1">
    <location>
        <begin position="454"/>
        <end position="473"/>
    </location>
</feature>
<sequence>MGDGGVACMSLQQHHMERFPIPEKTLYGNGGKNGSNSNSNGFNSKSLKFADTERKKKMKVKKEQLARNGESEKSELGSNRGRKSSKEVENGESCAEKVQKDEVEEGELGTLNGEYVSRRSEIEKGDIVEKWRRSEVENGEIVYGKWRKEEVEKGEIVPEKTRRGEPERGEIGSWRCAKDEIEKGEFIPDRWHKGEAPRDEYIYGKSRRYEFGKDKGGKFEHERTPPSGKYSGDDSLRRKELNRSGSLLSKNAPRWESGQERNIRISSKIVDDEGLYRNEYSNGKNHGRDYSSGSRLKRYGADSDSSERKYYGDYGDYASSKSRRLSDDSNRTAHAEHYSRRSVERSYRNLASSKMPSSDKYGSRHYESSLSSRVVYDRHGRSPGHSERSPHDKARYYDHRDRSPVRRDRSPHGREKSPYSRERSPYTRERSPYGRERSPYDRNRHYDHRNRTPTHAERSPHDRARNHDRRDRTPSYSERSPLDRGRPSSHREAIRKGGTSEKRNPQLGGKGQEDKLTQKDSNVRDSHYSSKESQDRSSVDNANGSLEKKADCELRKEEQSQSPIIKCKEPSQINETLAEELPSMEEDMDICDTPPHVPFVADSSTGKWFYLDYFGAECGPSKLRDLKTLVEEGALMTDHLIKHLDSDRWVTVENATSPLVTVNFPFIVSDTITQLVKPPEAPGNLLADNGEARQSRPLSGEEISTTLSKSVVCTDDSAAVLEPLEDLHIEERVGALLDGFPVIPGKELESVAEALRTKFERAEWKGSENSEGFNWDQAHCIEAFNVNAEELSKISDLKSKEASESSLIATTDRDSGFASGESVDWFSGRWSCKGGDWKRSDDAAQDRSFRKKIVLNDSFPLCQMAKSGYEDPRWHQKDDLYYPSHSRRLDLPPWAFSLSDERNDSGGVSRSIQSKPAIIRGVKGTMLPVVRINACVVKDHGSFVSDTRTKVRGKERYSSRSSRQYSSSSDGKRSSTECDSQSRSVNDQGSQDSWKLMGSINTPKDRLCMVDDLQLHLGDWYYLDGAGHEQGPSTFSQLQALVDQDIIQKNISAFRKCDKIWVPVTSARETSEASVKSEQEKNSATGDSLRPVSQSRGAALGDFKAKRTLSHDLHPQFIGYMRGKLHELVMKSYKSREFAAAINEVLDPWINAKQPKKEMEKHIYRKSESDARAAKRARLLGDEIEEDYETDEDLQTVQKDETTFDDLCGDATFFREENANVGIERDDWGLLDGHVLARVLHFLRSDIRSLVFVSLTCKHWRAVVSFYKDVSRQIDLSSLGPNCTDSIFLKIMNGYREEKINSMVLKGCINISSCMLEEILHSFPYISSIDVRGCSQFDELALRFANMNWVKSRTSHATNFFEESQSKIRSLKQITERASSVSKKGVGGDMDDFGELKDYFDSVDKRDSANQLFRRSVYKRSKLFDARRSSSILSKDARLRRWSIKKSDNSYKRMEEFLLSGLKEVMKENKFDFFVPKVAEIEDRMKKGYYIGHGLSSVKEISGESRLEDSLKSSYERDEMMKSWEDDSPAASKYKKRLNKSLAERKYMNRSNGSLFSNGGLDYVSDREIRRRLSRLNKKSMDSDSETSDDVDRSSEDRKSDSESTASDTESDLDIRSEARTAEPRGDGHFAPNDGLDSIDDREWGARMTKASLVPPVTRKYEVIDQYVIVADEEDVHQKMRVSLPEDYAEKLHAQKSGSEESDMELPEVKDYKPRKQLGVEVLEQEVYGIDPYTHNLLLDSMPEDLDWPLLEKHLFIEDVLLRTLNRQVRHFTGTGNTPMMYPLQPVIEEIEKAAEENCDKRTVKMCQGILKAIDSRPDDKYVAYRKGLGVVCNNEEGFGEEDFVVEFLGEVYPVWKWFEKQDGIRSLQKNSKDPAPEFYNIYLERPKGDADGYDLVVVDAMHKANYASRICHSCRPNCEAKVTAVGGHYQIGIYSVRKIQYGEEITFDYNSVTESKEEYEVSVCLCGSQVCRGSYLNLTGEGAFQKVLEECHGILDQHQLMLEACELNSVSEEDYLELGRAGLGSCLLGGLPDWVVAYSARLVRFINFERTKLPAEILRHNLEEKRKYFSEICLEVEKSDAEVQACGCLWVLTSFSLRQAEGVYNQRLQNLAVTLDKVRYVMRCVFGDPKKAPPPIEKLSPEAVVSFIWKGEGSFVEELLQCMAPHVEEGTLNDLKSKIQAHDPSGSDEIQSELQRSLLWLRDEVRSLPCTYKSRHDATADLIHLYAYTKCFFRIREYKAVTSPPVHISPLDLGPKYVDKMGAGFEEYCKTYGENYCLGQLIFWYNQSNAEPDCSLARASRGSLLLPEVGSFYAKVQKPSRHRVYGPRTVRFMLTRMEKQPQRPWPKDRIWSFKSSAKVFGSPMFDSVLSNTPLDREMVHWLKHRPAIFQAMWDR</sequence>
<feature type="compositionally biased region" description="Basic and acidic residues" evidence="1">
    <location>
        <begin position="1069"/>
        <end position="1081"/>
    </location>
</feature>
<evidence type="ECO:0000313" key="4">
    <source>
        <dbReference type="Proteomes" id="UP000516437"/>
    </source>
</evidence>
<dbReference type="GO" id="GO:0008168">
    <property type="term" value="F:methyltransferase activity"/>
    <property type="evidence" value="ECO:0007669"/>
    <property type="project" value="UniProtKB-KW"/>
</dbReference>
<dbReference type="CDD" id="cd09917">
    <property type="entry name" value="F-box_SF"/>
    <property type="match status" value="1"/>
</dbReference>
<feature type="region of interest" description="Disordered" evidence="1">
    <location>
        <begin position="947"/>
        <end position="997"/>
    </location>
</feature>
<dbReference type="EMBL" id="RXIC02000024">
    <property type="protein sequence ID" value="KAB1210114.1"/>
    <property type="molecule type" value="Genomic_DNA"/>
</dbReference>
<keyword evidence="3" id="KW-0489">Methyltransferase</keyword>
<dbReference type="SUPFAM" id="SSF82199">
    <property type="entry name" value="SET domain"/>
    <property type="match status" value="1"/>
</dbReference>
<feature type="compositionally biased region" description="Low complexity" evidence="1">
    <location>
        <begin position="34"/>
        <end position="46"/>
    </location>
</feature>
<feature type="compositionally biased region" description="Basic and acidic residues" evidence="1">
    <location>
        <begin position="231"/>
        <end position="242"/>
    </location>
</feature>
<feature type="region of interest" description="Disordered" evidence="1">
    <location>
        <begin position="274"/>
        <end position="571"/>
    </location>
</feature>
<feature type="region of interest" description="Disordered" evidence="1">
    <location>
        <begin position="1575"/>
        <end position="1640"/>
    </location>
</feature>
<feature type="compositionally biased region" description="Basic and acidic residues" evidence="1">
    <location>
        <begin position="299"/>
        <end position="311"/>
    </location>
</feature>
<protein>
    <submittedName>
        <fullName evidence="3">Putative histone-lysine N-methyltransferase ATXR3</fullName>
    </submittedName>
</protein>
<proteinExistence type="predicted"/>
<keyword evidence="4" id="KW-1185">Reference proteome</keyword>
<feature type="compositionally biased region" description="Basic and acidic residues" evidence="1">
    <location>
        <begin position="375"/>
        <end position="444"/>
    </location>
</feature>
<dbReference type="InterPro" id="IPR036047">
    <property type="entry name" value="F-box-like_dom_sf"/>
</dbReference>
<feature type="compositionally biased region" description="Polar residues" evidence="1">
    <location>
        <begin position="1082"/>
        <end position="1094"/>
    </location>
</feature>
<dbReference type="SUPFAM" id="SSF81383">
    <property type="entry name" value="F-box domain"/>
    <property type="match status" value="1"/>
</dbReference>
<organism evidence="3 4">
    <name type="scientific">Morella rubra</name>
    <name type="common">Chinese bayberry</name>
    <dbReference type="NCBI Taxonomy" id="262757"/>
    <lineage>
        <taxon>Eukaryota</taxon>
        <taxon>Viridiplantae</taxon>
        <taxon>Streptophyta</taxon>
        <taxon>Embryophyta</taxon>
        <taxon>Tracheophyta</taxon>
        <taxon>Spermatophyta</taxon>
        <taxon>Magnoliopsida</taxon>
        <taxon>eudicotyledons</taxon>
        <taxon>Gunneridae</taxon>
        <taxon>Pentapetalae</taxon>
        <taxon>rosids</taxon>
        <taxon>fabids</taxon>
        <taxon>Fagales</taxon>
        <taxon>Myricaceae</taxon>
        <taxon>Morella</taxon>
    </lineage>
</organism>
<dbReference type="Pfam" id="PF19633">
    <property type="entry name" value="SDG2_C"/>
    <property type="match status" value="1"/>
</dbReference>
<feature type="compositionally biased region" description="Basic and acidic residues" evidence="1">
    <location>
        <begin position="480"/>
        <end position="504"/>
    </location>
</feature>
<feature type="compositionally biased region" description="Basic and acidic residues" evidence="1">
    <location>
        <begin position="1613"/>
        <end position="1628"/>
    </location>
</feature>
<dbReference type="Proteomes" id="UP000516437">
    <property type="component" value="Chromosome 6"/>
</dbReference>
<feature type="compositionally biased region" description="Polar residues" evidence="1">
    <location>
        <begin position="977"/>
        <end position="993"/>
    </location>
</feature>
<dbReference type="InterPro" id="IPR045606">
    <property type="entry name" value="ATXR3_C"/>
</dbReference>
<dbReference type="Gene3D" id="2.170.270.10">
    <property type="entry name" value="SET domain"/>
    <property type="match status" value="1"/>
</dbReference>